<keyword evidence="1" id="KW-0732">Signal</keyword>
<accession>A0A916S2N9</accession>
<dbReference type="RefSeq" id="WP_188821263.1">
    <property type="nucleotide sequence ID" value="NZ_BMHH01000002.1"/>
</dbReference>
<organism evidence="2 3">
    <name type="scientific">Brucella endophytica</name>
    <dbReference type="NCBI Taxonomy" id="1963359"/>
    <lineage>
        <taxon>Bacteria</taxon>
        <taxon>Pseudomonadati</taxon>
        <taxon>Pseudomonadota</taxon>
        <taxon>Alphaproteobacteria</taxon>
        <taxon>Hyphomicrobiales</taxon>
        <taxon>Brucellaceae</taxon>
        <taxon>Brucella/Ochrobactrum group</taxon>
        <taxon>Brucella</taxon>
    </lineage>
</organism>
<reference evidence="2" key="2">
    <citation type="submission" date="2020-09" db="EMBL/GenBank/DDBJ databases">
        <authorList>
            <person name="Sun Q."/>
            <person name="Zhou Y."/>
        </authorList>
    </citation>
    <scope>NUCLEOTIDE SEQUENCE</scope>
    <source>
        <strain evidence="2">CGMCC 1.15082</strain>
    </source>
</reference>
<reference evidence="2" key="1">
    <citation type="journal article" date="2014" name="Int. J. Syst. Evol. Microbiol.">
        <title>Complete genome sequence of Corynebacterium casei LMG S-19264T (=DSM 44701T), isolated from a smear-ripened cheese.</title>
        <authorList>
            <consortium name="US DOE Joint Genome Institute (JGI-PGF)"/>
            <person name="Walter F."/>
            <person name="Albersmeier A."/>
            <person name="Kalinowski J."/>
            <person name="Ruckert C."/>
        </authorList>
    </citation>
    <scope>NUCLEOTIDE SEQUENCE</scope>
    <source>
        <strain evidence="2">CGMCC 1.15082</strain>
    </source>
</reference>
<dbReference type="EMBL" id="BMHH01000002">
    <property type="protein sequence ID" value="GGA81161.1"/>
    <property type="molecule type" value="Genomic_DNA"/>
</dbReference>
<evidence type="ECO:0000313" key="2">
    <source>
        <dbReference type="EMBL" id="GGA81161.1"/>
    </source>
</evidence>
<keyword evidence="3" id="KW-1185">Reference proteome</keyword>
<feature type="chain" id="PRO_5037747670" evidence="1">
    <location>
        <begin position="19"/>
        <end position="101"/>
    </location>
</feature>
<dbReference type="Proteomes" id="UP000646478">
    <property type="component" value="Unassembled WGS sequence"/>
</dbReference>
<sequence>MKRSILIAAALSAMPALAAPGDTQADKDAACKSWGDLAAVIMKLRQTEAPMSEAIKGTGDDSSRRLIIEAYKEPAYLSEDGQARAVDRFRNEIELACFQSQ</sequence>
<proteinExistence type="predicted"/>
<evidence type="ECO:0000256" key="1">
    <source>
        <dbReference type="SAM" id="SignalP"/>
    </source>
</evidence>
<evidence type="ECO:0000313" key="3">
    <source>
        <dbReference type="Proteomes" id="UP000646478"/>
    </source>
</evidence>
<protein>
    <submittedName>
        <fullName evidence="2">Uncharacterized protein</fullName>
    </submittedName>
</protein>
<feature type="signal peptide" evidence="1">
    <location>
        <begin position="1"/>
        <end position="18"/>
    </location>
</feature>
<comment type="caution">
    <text evidence="2">The sequence shown here is derived from an EMBL/GenBank/DDBJ whole genome shotgun (WGS) entry which is preliminary data.</text>
</comment>
<gene>
    <name evidence="2" type="ORF">GCM10011491_05560</name>
</gene>
<dbReference type="AlphaFoldDB" id="A0A916S2N9"/>
<name>A0A916S2N9_9HYPH</name>